<feature type="compositionally biased region" description="Low complexity" evidence="6">
    <location>
        <begin position="389"/>
        <end position="399"/>
    </location>
</feature>
<feature type="signal peptide" evidence="7">
    <location>
        <begin position="1"/>
        <end position="24"/>
    </location>
</feature>
<dbReference type="InterPro" id="IPR009003">
    <property type="entry name" value="Peptidase_S1_PA"/>
</dbReference>
<dbReference type="Gene3D" id="2.40.10.10">
    <property type="entry name" value="Trypsin-like serine proteases"/>
    <property type="match status" value="1"/>
</dbReference>
<keyword evidence="7" id="KW-0732">Signal</keyword>
<feature type="region of interest" description="Disordered" evidence="6">
    <location>
        <begin position="387"/>
        <end position="417"/>
    </location>
</feature>
<dbReference type="VEuPathDB" id="VectorBase:AATE017598"/>
<sequence length="542" mass="58257">MGSKGYQPTMVFLALLALAGAAQLDEPTPFLIGGGPATIGQFPAQVGIQIGTTLFCGGSILNQNHVLTAASCVLDANNNLVAANQLTVRAGVLQIDASAPALTVQRIFPHQHFNPWTFENDIAVLRMTVNFSFPLVALPNMGPAELNHHIVRDQATCYVVGWNWQQATPNVVLQVLAVQFAPRQDCNTVHNGMLRDSMACTTYTGQNQGVCAPNRGGGLYCNGLLTGVISFGFGCGTNTTMTVHSQVRYYSHWIQQQFVRTDTPPAGPTPMPGLGGFGPGAASSFSLSLAAALVAASPGQLGQLTFLVIGEHQRGLFQHSIPLAPAEHHRSIVMLRFVRRRLPAKLPERTQHHEPLVGRMVQLPVDAAAERAPGCMSAPGFAQDVGWTSSSSSLSSKSSNAARPHDHVDDDGDDDEDDEDLSAIFHHFSTALIFRWRNIHTPVALSRGRVSWDGGFLKLSARSSPLIDDEDDEEDDDGPAAHYGSPESSPGLISQSQSEKLSFHHSPHIPRQTFSHLHTDARRRSLLAAFTAAPLTTTSPSV</sequence>
<dbReference type="STRING" id="41427.A0A182JGD9"/>
<evidence type="ECO:0000256" key="4">
    <source>
        <dbReference type="ARBA" id="ARBA00023157"/>
    </source>
</evidence>
<keyword evidence="2" id="KW-0378">Hydrolase</keyword>
<keyword evidence="1" id="KW-0645">Protease</keyword>
<dbReference type="GO" id="GO:0006508">
    <property type="term" value="P:proteolysis"/>
    <property type="evidence" value="ECO:0007669"/>
    <property type="project" value="UniProtKB-KW"/>
</dbReference>
<dbReference type="CDD" id="cd00190">
    <property type="entry name" value="Tryp_SPc"/>
    <property type="match status" value="1"/>
</dbReference>
<evidence type="ECO:0000256" key="3">
    <source>
        <dbReference type="ARBA" id="ARBA00022825"/>
    </source>
</evidence>
<dbReference type="EnsemblMetazoa" id="AATE017598-RA">
    <property type="protein sequence ID" value="AATE017598-PA.1"/>
    <property type="gene ID" value="AATE017598"/>
</dbReference>
<dbReference type="Pfam" id="PF00089">
    <property type="entry name" value="Trypsin"/>
    <property type="match status" value="1"/>
</dbReference>
<feature type="compositionally biased region" description="Acidic residues" evidence="6">
    <location>
        <begin position="467"/>
        <end position="478"/>
    </location>
</feature>
<dbReference type="InterPro" id="IPR043504">
    <property type="entry name" value="Peptidase_S1_PA_chymotrypsin"/>
</dbReference>
<dbReference type="SUPFAM" id="SSF50494">
    <property type="entry name" value="Trypsin-like serine proteases"/>
    <property type="match status" value="1"/>
</dbReference>
<dbReference type="PANTHER" id="PTHR24276">
    <property type="entry name" value="POLYSERASE-RELATED"/>
    <property type="match status" value="1"/>
</dbReference>
<dbReference type="InterPro" id="IPR050430">
    <property type="entry name" value="Peptidase_S1"/>
</dbReference>
<keyword evidence="3" id="KW-0720">Serine protease</keyword>
<feature type="chain" id="PRO_5043859285" evidence="7">
    <location>
        <begin position="25"/>
        <end position="542"/>
    </location>
</feature>
<dbReference type="PROSITE" id="PS50240">
    <property type="entry name" value="TRYPSIN_DOM"/>
    <property type="match status" value="1"/>
</dbReference>
<evidence type="ECO:0000256" key="7">
    <source>
        <dbReference type="SAM" id="SignalP"/>
    </source>
</evidence>
<feature type="region of interest" description="Disordered" evidence="6">
    <location>
        <begin position="463"/>
        <end position="515"/>
    </location>
</feature>
<evidence type="ECO:0000256" key="6">
    <source>
        <dbReference type="SAM" id="MobiDB-lite"/>
    </source>
</evidence>
<dbReference type="AlphaFoldDB" id="A0A182JGD9"/>
<dbReference type="SMART" id="SM00020">
    <property type="entry name" value="Tryp_SPc"/>
    <property type="match status" value="1"/>
</dbReference>
<protein>
    <submittedName>
        <fullName evidence="8">Uncharacterized protein</fullName>
    </submittedName>
</protein>
<keyword evidence="4" id="KW-1015">Disulfide bond</keyword>
<dbReference type="PANTHER" id="PTHR24276:SF91">
    <property type="entry name" value="AT26814P-RELATED"/>
    <property type="match status" value="1"/>
</dbReference>
<dbReference type="PRINTS" id="PR00722">
    <property type="entry name" value="CHYMOTRYPSIN"/>
</dbReference>
<proteinExistence type="inferred from homology"/>
<evidence type="ECO:0000256" key="1">
    <source>
        <dbReference type="ARBA" id="ARBA00022670"/>
    </source>
</evidence>
<evidence type="ECO:0000256" key="2">
    <source>
        <dbReference type="ARBA" id="ARBA00022801"/>
    </source>
</evidence>
<evidence type="ECO:0000256" key="5">
    <source>
        <dbReference type="ARBA" id="ARBA00024195"/>
    </source>
</evidence>
<dbReference type="InterPro" id="IPR001254">
    <property type="entry name" value="Trypsin_dom"/>
</dbReference>
<accession>A0A182JGD9</accession>
<feature type="compositionally biased region" description="Polar residues" evidence="6">
    <location>
        <begin position="486"/>
        <end position="500"/>
    </location>
</feature>
<dbReference type="GO" id="GO:0004252">
    <property type="term" value="F:serine-type endopeptidase activity"/>
    <property type="evidence" value="ECO:0007669"/>
    <property type="project" value="InterPro"/>
</dbReference>
<dbReference type="FunFam" id="2.40.10.10:FF:000068">
    <property type="entry name" value="transmembrane protease serine 2"/>
    <property type="match status" value="1"/>
</dbReference>
<dbReference type="InterPro" id="IPR001314">
    <property type="entry name" value="Peptidase_S1A"/>
</dbReference>
<reference evidence="8" key="1">
    <citation type="submission" date="2022-08" db="UniProtKB">
        <authorList>
            <consortium name="EnsemblMetazoa"/>
        </authorList>
    </citation>
    <scope>IDENTIFICATION</scope>
    <source>
        <strain evidence="8">EBRO</strain>
    </source>
</reference>
<organism evidence="8">
    <name type="scientific">Anopheles atroparvus</name>
    <name type="common">European mosquito</name>
    <dbReference type="NCBI Taxonomy" id="41427"/>
    <lineage>
        <taxon>Eukaryota</taxon>
        <taxon>Metazoa</taxon>
        <taxon>Ecdysozoa</taxon>
        <taxon>Arthropoda</taxon>
        <taxon>Hexapoda</taxon>
        <taxon>Insecta</taxon>
        <taxon>Pterygota</taxon>
        <taxon>Neoptera</taxon>
        <taxon>Endopterygota</taxon>
        <taxon>Diptera</taxon>
        <taxon>Nematocera</taxon>
        <taxon>Culicoidea</taxon>
        <taxon>Culicidae</taxon>
        <taxon>Anophelinae</taxon>
        <taxon>Anopheles</taxon>
    </lineage>
</organism>
<name>A0A182JGD9_ANOAO</name>
<comment type="similarity">
    <text evidence="5">Belongs to the peptidase S1 family. CLIP subfamily.</text>
</comment>
<evidence type="ECO:0000313" key="8">
    <source>
        <dbReference type="EnsemblMetazoa" id="AATE017598-PA.1"/>
    </source>
</evidence>